<protein>
    <submittedName>
        <fullName evidence="2">Uncharacterized protein</fullName>
    </submittedName>
</protein>
<dbReference type="AlphaFoldDB" id="A0A2N4T443"/>
<evidence type="ECO:0000313" key="3">
    <source>
        <dbReference type="Proteomes" id="UP000234632"/>
    </source>
</evidence>
<organism evidence="2 3">
    <name type="scientific">Kocuria flava</name>
    <dbReference type="NCBI Taxonomy" id="446860"/>
    <lineage>
        <taxon>Bacteria</taxon>
        <taxon>Bacillati</taxon>
        <taxon>Actinomycetota</taxon>
        <taxon>Actinomycetes</taxon>
        <taxon>Micrococcales</taxon>
        <taxon>Micrococcaceae</taxon>
        <taxon>Kocuria</taxon>
    </lineage>
</organism>
<dbReference type="EMBL" id="LOMZ01000001">
    <property type="protein sequence ID" value="PLC13008.1"/>
    <property type="molecule type" value="Genomic_DNA"/>
</dbReference>
<feature type="compositionally biased region" description="Polar residues" evidence="1">
    <location>
        <begin position="100"/>
        <end position="111"/>
    </location>
</feature>
<feature type="compositionally biased region" description="Polar residues" evidence="1">
    <location>
        <begin position="1"/>
        <end position="12"/>
    </location>
</feature>
<evidence type="ECO:0000256" key="1">
    <source>
        <dbReference type="SAM" id="MobiDB-lite"/>
    </source>
</evidence>
<accession>A0A2N4T443</accession>
<comment type="caution">
    <text evidence="2">The sequence shown here is derived from an EMBL/GenBank/DDBJ whole genome shotgun (WGS) entry which is preliminary data.</text>
</comment>
<feature type="compositionally biased region" description="Low complexity" evidence="1">
    <location>
        <begin position="75"/>
        <end position="86"/>
    </location>
</feature>
<feature type="region of interest" description="Disordered" evidence="1">
    <location>
        <begin position="1"/>
        <end position="28"/>
    </location>
</feature>
<gene>
    <name evidence="2" type="ORF">AUQ48_13225</name>
</gene>
<feature type="region of interest" description="Disordered" evidence="1">
    <location>
        <begin position="71"/>
        <end position="111"/>
    </location>
</feature>
<dbReference type="Proteomes" id="UP000234632">
    <property type="component" value="Unassembled WGS sequence"/>
</dbReference>
<evidence type="ECO:0000313" key="2">
    <source>
        <dbReference type="EMBL" id="PLC13008.1"/>
    </source>
</evidence>
<sequence>MSCPSATMSTGTPKPAAEGHSAWRQSRTALPCRASTAASHTHRASLAASEGWKLCPPTTIQLRLPLTVLPSPVNTSPSRATASPSSQVAPRRYQAVGTKESANISATPRPA</sequence>
<name>A0A2N4T443_9MICC</name>
<reference evidence="2 3" key="1">
    <citation type="submission" date="2015-12" db="EMBL/GenBank/DDBJ databases">
        <authorList>
            <person name="Shamseldin A."/>
            <person name="Moawad H."/>
            <person name="Abd El-Rahim W.M."/>
            <person name="Sadowsky M.J."/>
        </authorList>
    </citation>
    <scope>NUCLEOTIDE SEQUENCE [LARGE SCALE GENOMIC DNA]</scope>
    <source>
        <strain evidence="2 3">S43</strain>
    </source>
</reference>
<proteinExistence type="predicted"/>